<evidence type="ECO:0000313" key="2">
    <source>
        <dbReference type="Proteomes" id="UP001283361"/>
    </source>
</evidence>
<protein>
    <submittedName>
        <fullName evidence="1">Uncharacterized protein</fullName>
    </submittedName>
</protein>
<dbReference type="Proteomes" id="UP001283361">
    <property type="component" value="Unassembled WGS sequence"/>
</dbReference>
<proteinExistence type="predicted"/>
<organism evidence="1 2">
    <name type="scientific">Elysia crispata</name>
    <name type="common">lettuce slug</name>
    <dbReference type="NCBI Taxonomy" id="231223"/>
    <lineage>
        <taxon>Eukaryota</taxon>
        <taxon>Metazoa</taxon>
        <taxon>Spiralia</taxon>
        <taxon>Lophotrochozoa</taxon>
        <taxon>Mollusca</taxon>
        <taxon>Gastropoda</taxon>
        <taxon>Heterobranchia</taxon>
        <taxon>Euthyneura</taxon>
        <taxon>Panpulmonata</taxon>
        <taxon>Sacoglossa</taxon>
        <taxon>Placobranchoidea</taxon>
        <taxon>Plakobranchidae</taxon>
        <taxon>Elysia</taxon>
    </lineage>
</organism>
<name>A0AAE1CJW4_9GAST</name>
<keyword evidence="2" id="KW-1185">Reference proteome</keyword>
<sequence>MTYEDSHHTVALVSRDQQVLPTGGGAHLDTNLNHRDQKGERNVQITRSASDVLRMSQANKVASENLDTISADEDANFSYLDGLAQIYD</sequence>
<dbReference type="AlphaFoldDB" id="A0AAE1CJW4"/>
<gene>
    <name evidence="1" type="ORF">RRG08_042511</name>
</gene>
<comment type="caution">
    <text evidence="1">The sequence shown here is derived from an EMBL/GenBank/DDBJ whole genome shotgun (WGS) entry which is preliminary data.</text>
</comment>
<dbReference type="EMBL" id="JAWDGP010007852">
    <property type="protein sequence ID" value="KAK3702518.1"/>
    <property type="molecule type" value="Genomic_DNA"/>
</dbReference>
<evidence type="ECO:0000313" key="1">
    <source>
        <dbReference type="EMBL" id="KAK3702518.1"/>
    </source>
</evidence>
<reference evidence="1" key="1">
    <citation type="journal article" date="2023" name="G3 (Bethesda)">
        <title>A reference genome for the long-term kleptoplast-retaining sea slug Elysia crispata morphotype clarki.</title>
        <authorList>
            <person name="Eastman K.E."/>
            <person name="Pendleton A.L."/>
            <person name="Shaikh M.A."/>
            <person name="Suttiyut T."/>
            <person name="Ogas R."/>
            <person name="Tomko P."/>
            <person name="Gavelis G."/>
            <person name="Widhalm J.R."/>
            <person name="Wisecaver J.H."/>
        </authorList>
    </citation>
    <scope>NUCLEOTIDE SEQUENCE</scope>
    <source>
        <strain evidence="1">ECLA1</strain>
    </source>
</reference>
<accession>A0AAE1CJW4</accession>